<dbReference type="HOGENOM" id="CLU_2293871_0_0_1"/>
<protein>
    <submittedName>
        <fullName evidence="1">Uncharacterized protein</fullName>
    </submittedName>
</protein>
<keyword evidence="2" id="KW-1185">Reference proteome</keyword>
<reference evidence="2" key="1">
    <citation type="journal article" date="2013" name="BMC Genomics">
        <title>Genome and transcriptome sequencing of the halophilic fungus Wallemia ichthyophaga: haloadaptations present and absent.</title>
        <authorList>
            <person name="Zajc J."/>
            <person name="Liu Y."/>
            <person name="Dai W."/>
            <person name="Yang Z."/>
            <person name="Hu J."/>
            <person name="Gostincar C."/>
            <person name="Gunde-Cimerman N."/>
        </authorList>
    </citation>
    <scope>NUCLEOTIDE SEQUENCE [LARGE SCALE GENOMIC DNA]</scope>
    <source>
        <strain evidence="2">EXF-994 / CBS 113033</strain>
    </source>
</reference>
<dbReference type="GeneID" id="20374606"/>
<dbReference type="RefSeq" id="XP_009269557.1">
    <property type="nucleotide sequence ID" value="XM_009271282.1"/>
</dbReference>
<proteinExistence type="predicted"/>
<dbReference type="OMA" id="MYLESEP"/>
<dbReference type="AlphaFoldDB" id="R9ABW2"/>
<organism evidence="1 2">
    <name type="scientific">Wallemia ichthyophaga (strain EXF-994 / CBS 113033)</name>
    <dbReference type="NCBI Taxonomy" id="1299270"/>
    <lineage>
        <taxon>Eukaryota</taxon>
        <taxon>Fungi</taxon>
        <taxon>Dikarya</taxon>
        <taxon>Basidiomycota</taxon>
        <taxon>Wallemiomycotina</taxon>
        <taxon>Wallemiomycetes</taxon>
        <taxon>Wallemiales</taxon>
        <taxon>Wallemiaceae</taxon>
        <taxon>Wallemia</taxon>
    </lineage>
</organism>
<dbReference type="EMBL" id="KE007240">
    <property type="protein sequence ID" value="EOQ99569.1"/>
    <property type="molecule type" value="Genomic_DNA"/>
</dbReference>
<accession>R9ABW2</accession>
<sequence>MGASNKKADLNVLQKISSSVSVLALEELWSLIFTQMVQEKASVGDVQLINKAVGQLVSSTRNLPTVDTMSMLSAAMWALLQGKKESALRLAAQLSGRTASL</sequence>
<gene>
    <name evidence="1" type="ORF">J056_001654</name>
</gene>
<evidence type="ECO:0000313" key="1">
    <source>
        <dbReference type="EMBL" id="EOQ99569.1"/>
    </source>
</evidence>
<name>R9ABW2_WALI9</name>
<evidence type="ECO:0000313" key="2">
    <source>
        <dbReference type="Proteomes" id="UP000014064"/>
    </source>
</evidence>
<dbReference type="KEGG" id="wic:J056_001654"/>
<dbReference type="Proteomes" id="UP000014064">
    <property type="component" value="Unassembled WGS sequence"/>
</dbReference>
<dbReference type="OrthoDB" id="2133190at2759"/>